<reference evidence="3 4" key="1">
    <citation type="submission" date="2019-09" db="EMBL/GenBank/DDBJ databases">
        <title>Genome Sequence of Larkinella sp MA1.</title>
        <authorList>
            <person name="Srinivasan S."/>
        </authorList>
    </citation>
    <scope>NUCLEOTIDE SEQUENCE [LARGE SCALE GENOMIC DNA]</scope>
    <source>
        <strain evidence="3 4">MA1</strain>
    </source>
</reference>
<protein>
    <submittedName>
        <fullName evidence="3">Uncharacterized protein</fullName>
    </submittedName>
</protein>
<evidence type="ECO:0000256" key="1">
    <source>
        <dbReference type="SAM" id="MobiDB-lite"/>
    </source>
</evidence>
<gene>
    <name evidence="3" type="ORF">F0P93_00485</name>
</gene>
<keyword evidence="2" id="KW-1133">Transmembrane helix</keyword>
<dbReference type="Proteomes" id="UP000326344">
    <property type="component" value="Unassembled WGS sequence"/>
</dbReference>
<organism evidence="3 4">
    <name type="scientific">Larkinella humicola</name>
    <dbReference type="NCBI Taxonomy" id="2607654"/>
    <lineage>
        <taxon>Bacteria</taxon>
        <taxon>Pseudomonadati</taxon>
        <taxon>Bacteroidota</taxon>
        <taxon>Cytophagia</taxon>
        <taxon>Cytophagales</taxon>
        <taxon>Spirosomataceae</taxon>
        <taxon>Larkinella</taxon>
    </lineage>
</organism>
<dbReference type="EMBL" id="VTWS01000001">
    <property type="protein sequence ID" value="KAA9356267.1"/>
    <property type="molecule type" value="Genomic_DNA"/>
</dbReference>
<feature type="transmembrane region" description="Helical" evidence="2">
    <location>
        <begin position="114"/>
        <end position="141"/>
    </location>
</feature>
<proteinExistence type="predicted"/>
<keyword evidence="2" id="KW-0812">Transmembrane</keyword>
<dbReference type="RefSeq" id="WP_150874433.1">
    <property type="nucleotide sequence ID" value="NZ_VTWS01000001.1"/>
</dbReference>
<name>A0A5N1JLF6_9BACT</name>
<feature type="transmembrane region" description="Helical" evidence="2">
    <location>
        <begin position="36"/>
        <end position="54"/>
    </location>
</feature>
<feature type="transmembrane region" description="Helical" evidence="2">
    <location>
        <begin position="74"/>
        <end position="102"/>
    </location>
</feature>
<evidence type="ECO:0000313" key="4">
    <source>
        <dbReference type="Proteomes" id="UP000326344"/>
    </source>
</evidence>
<feature type="transmembrane region" description="Helical" evidence="2">
    <location>
        <begin position="6"/>
        <end position="24"/>
    </location>
</feature>
<feature type="compositionally biased region" description="Basic residues" evidence="1">
    <location>
        <begin position="162"/>
        <end position="176"/>
    </location>
</feature>
<comment type="caution">
    <text evidence="3">The sequence shown here is derived from an EMBL/GenBank/DDBJ whole genome shotgun (WGS) entry which is preliminary data.</text>
</comment>
<evidence type="ECO:0000256" key="2">
    <source>
        <dbReference type="SAM" id="Phobius"/>
    </source>
</evidence>
<accession>A0A5N1JLF6</accession>
<sequence length="176" mass="20007">MFFSLTFFWTAYTVANLLFLVAIWGSKKWPRTTRLFFLLLFGWAAWFNASMALISPSVYQDYADTAIPLYRWFIMGPFVTIIRPMILVIAAGQALIAGSMLLKGELFKLGCWDGLVFGLAIAPLGLYAAFPSTVLMAIAFYRLQKNHDDTYLWETKNEKPGRRTNRKSLSTRHAAS</sequence>
<evidence type="ECO:0000313" key="3">
    <source>
        <dbReference type="EMBL" id="KAA9356267.1"/>
    </source>
</evidence>
<dbReference type="AlphaFoldDB" id="A0A5N1JLF6"/>
<keyword evidence="2" id="KW-0472">Membrane</keyword>
<feature type="region of interest" description="Disordered" evidence="1">
    <location>
        <begin position="157"/>
        <end position="176"/>
    </location>
</feature>
<keyword evidence="4" id="KW-1185">Reference proteome</keyword>